<evidence type="ECO:0000313" key="3">
    <source>
        <dbReference type="EMBL" id="SES25923.1"/>
    </source>
</evidence>
<keyword evidence="2" id="KW-0812">Transmembrane</keyword>
<feature type="compositionally biased region" description="Basic and acidic residues" evidence="1">
    <location>
        <begin position="1"/>
        <end position="13"/>
    </location>
</feature>
<dbReference type="PIRSF" id="PIRSF037394">
    <property type="entry name" value="ABC_thiamine-permease_YkoE_prd"/>
    <property type="match status" value="1"/>
</dbReference>
<protein>
    <submittedName>
        <fullName evidence="3">Energy-coupling factor transport system substrate-specific component</fullName>
    </submittedName>
</protein>
<organism evidence="3 4">
    <name type="scientific">Pedococcus cremeus</name>
    <dbReference type="NCBI Taxonomy" id="587636"/>
    <lineage>
        <taxon>Bacteria</taxon>
        <taxon>Bacillati</taxon>
        <taxon>Actinomycetota</taxon>
        <taxon>Actinomycetes</taxon>
        <taxon>Micrococcales</taxon>
        <taxon>Intrasporangiaceae</taxon>
        <taxon>Pedococcus</taxon>
    </lineage>
</organism>
<keyword evidence="2" id="KW-0472">Membrane</keyword>
<feature type="transmembrane region" description="Helical" evidence="2">
    <location>
        <begin position="135"/>
        <end position="158"/>
    </location>
</feature>
<feature type="transmembrane region" description="Helical" evidence="2">
    <location>
        <begin position="75"/>
        <end position="94"/>
    </location>
</feature>
<feature type="transmembrane region" description="Helical" evidence="2">
    <location>
        <begin position="179"/>
        <end position="200"/>
    </location>
</feature>
<reference evidence="4" key="1">
    <citation type="submission" date="2016-10" db="EMBL/GenBank/DDBJ databases">
        <authorList>
            <person name="Varghese N."/>
            <person name="Submissions S."/>
        </authorList>
    </citation>
    <scope>NUCLEOTIDE SEQUENCE [LARGE SCALE GENOMIC DNA]</scope>
    <source>
        <strain evidence="4">CGMCC 1.6963</strain>
    </source>
</reference>
<dbReference type="STRING" id="587636.SAMN05216199_2607"/>
<dbReference type="InterPro" id="IPR017195">
    <property type="entry name" value="ABC_thiamin-permease_prd"/>
</dbReference>
<feature type="region of interest" description="Disordered" evidence="1">
    <location>
        <begin position="1"/>
        <end position="22"/>
    </location>
</feature>
<name>A0A1H9VXB1_9MICO</name>
<gene>
    <name evidence="3" type="ORF">SAMN05216199_2607</name>
</gene>
<feature type="transmembrane region" description="Helical" evidence="2">
    <location>
        <begin position="106"/>
        <end position="129"/>
    </location>
</feature>
<dbReference type="Pfam" id="PF09819">
    <property type="entry name" value="ABC_cobalt"/>
    <property type="match status" value="1"/>
</dbReference>
<accession>A0A1H9VXB1</accession>
<evidence type="ECO:0000256" key="1">
    <source>
        <dbReference type="SAM" id="MobiDB-lite"/>
    </source>
</evidence>
<evidence type="ECO:0000256" key="2">
    <source>
        <dbReference type="SAM" id="Phobius"/>
    </source>
</evidence>
<dbReference type="AlphaFoldDB" id="A0A1H9VXB1"/>
<feature type="transmembrane region" description="Helical" evidence="2">
    <location>
        <begin position="37"/>
        <end position="55"/>
    </location>
</feature>
<evidence type="ECO:0000313" key="4">
    <source>
        <dbReference type="Proteomes" id="UP000199019"/>
    </source>
</evidence>
<keyword evidence="2" id="KW-1133">Transmembrane helix</keyword>
<dbReference type="Proteomes" id="UP000199019">
    <property type="component" value="Unassembled WGS sequence"/>
</dbReference>
<keyword evidence="4" id="KW-1185">Reference proteome</keyword>
<proteinExistence type="predicted"/>
<sequence>MEDGAIGKKEHMSTKLAPAASRGTSVRASRPLMGWRTVDLLTVAFLGAAFGIAYWGWDIGYQGPTTAISQGFPPLAGLLVGPWFIAGVVGGLVIRRPGAALLCEVIAALVSMLPGTQWGFGTLLAGIFQGVGAEIAFAILGYGFFGLGAAVLAGVLSAPIEIVYEWFAYYADWSFGWKLAYLAITMVSGAVLAGGLGWLLTRALARAGALNALPPGQEVRERHSV</sequence>
<dbReference type="EMBL" id="FOHB01000004">
    <property type="protein sequence ID" value="SES25923.1"/>
    <property type="molecule type" value="Genomic_DNA"/>
</dbReference>